<feature type="non-terminal residue" evidence="3">
    <location>
        <position position="272"/>
    </location>
</feature>
<keyword evidence="1" id="KW-1133">Transmembrane helix</keyword>
<keyword evidence="1" id="KW-0812">Transmembrane</keyword>
<proteinExistence type="predicted"/>
<protein>
    <recommendedName>
        <fullName evidence="2">DUF6594 domain-containing protein</fullName>
    </recommendedName>
</protein>
<accession>A0ABR1VZK4</accession>
<dbReference type="PANTHER" id="PTHR34502:SF5">
    <property type="entry name" value="DUF6594 DOMAIN-CONTAINING PROTEIN"/>
    <property type="match status" value="1"/>
</dbReference>
<dbReference type="InterPro" id="IPR046529">
    <property type="entry name" value="DUF6594"/>
</dbReference>
<dbReference type="PANTHER" id="PTHR34502">
    <property type="entry name" value="DUF6594 DOMAIN-CONTAINING PROTEIN-RELATED"/>
    <property type="match status" value="1"/>
</dbReference>
<evidence type="ECO:0000259" key="2">
    <source>
        <dbReference type="Pfam" id="PF20237"/>
    </source>
</evidence>
<dbReference type="Pfam" id="PF20237">
    <property type="entry name" value="DUF6594"/>
    <property type="match status" value="1"/>
</dbReference>
<dbReference type="EMBL" id="JAQQWN010000007">
    <property type="protein sequence ID" value="KAK8075756.1"/>
    <property type="molecule type" value="Genomic_DNA"/>
</dbReference>
<feature type="transmembrane region" description="Helical" evidence="1">
    <location>
        <begin position="240"/>
        <end position="258"/>
    </location>
</feature>
<keyword evidence="4" id="KW-1185">Reference proteome</keyword>
<dbReference type="GeneID" id="92047794"/>
<name>A0ABR1VZK4_9PEZI</name>
<dbReference type="Proteomes" id="UP001433268">
    <property type="component" value="Unassembled WGS sequence"/>
</dbReference>
<evidence type="ECO:0000256" key="1">
    <source>
        <dbReference type="SAM" id="Phobius"/>
    </source>
</evidence>
<gene>
    <name evidence="3" type="ORF">PG997_010419</name>
</gene>
<organism evidence="3 4">
    <name type="scientific">Apiospora hydei</name>
    <dbReference type="NCBI Taxonomy" id="1337664"/>
    <lineage>
        <taxon>Eukaryota</taxon>
        <taxon>Fungi</taxon>
        <taxon>Dikarya</taxon>
        <taxon>Ascomycota</taxon>
        <taxon>Pezizomycotina</taxon>
        <taxon>Sordariomycetes</taxon>
        <taxon>Xylariomycetidae</taxon>
        <taxon>Amphisphaeriales</taxon>
        <taxon>Apiosporaceae</taxon>
        <taxon>Apiospora</taxon>
    </lineage>
</organism>
<feature type="domain" description="DUF6594" evidence="2">
    <location>
        <begin position="15"/>
        <end position="272"/>
    </location>
</feature>
<dbReference type="RefSeq" id="XP_066666696.1">
    <property type="nucleotide sequence ID" value="XM_066814734.1"/>
</dbReference>
<reference evidence="3 4" key="1">
    <citation type="submission" date="2023-01" db="EMBL/GenBank/DDBJ databases">
        <title>Analysis of 21 Apiospora genomes using comparative genomics revels a genus with tremendous synthesis potential of carbohydrate active enzymes and secondary metabolites.</title>
        <authorList>
            <person name="Sorensen T."/>
        </authorList>
    </citation>
    <scope>NUCLEOTIDE SEQUENCE [LARGE SCALE GENOMIC DNA]</scope>
    <source>
        <strain evidence="3 4">CBS 114990</strain>
    </source>
</reference>
<evidence type="ECO:0000313" key="3">
    <source>
        <dbReference type="EMBL" id="KAK8075756.1"/>
    </source>
</evidence>
<feature type="transmembrane region" description="Helical" evidence="1">
    <location>
        <begin position="215"/>
        <end position="234"/>
    </location>
</feature>
<keyword evidence="1" id="KW-0472">Membrane</keyword>
<evidence type="ECO:0000313" key="4">
    <source>
        <dbReference type="Proteomes" id="UP001433268"/>
    </source>
</evidence>
<comment type="caution">
    <text evidence="3">The sequence shown here is derived from an EMBL/GenBank/DDBJ whole genome shotgun (WGS) entry which is preliminary data.</text>
</comment>
<sequence length="272" mass="31643">MAHNQPKRVVRPRGYPKLAGFMVEHDYAILRQFRKLAVRDLLYLQAEICELEHDLMDQGISDANASNDRQYYDRDWWRLHQGQERGTGGEQWKLVLKQYQSMNSYRRPSPQQRKQLHKYISCPSLGGVCDFSGRDLGEHDSATSVYDQVHQHDLLSLREDTLEDDFLSRLMVGPMLRLFHQLFRIFKRPLAHDEEMADTALWHYPDKHIRLVSDLIGSVVSSLLPMLSIIALFYVEHTLARLGLVCAFTVVFSLFMFVTTKCRRVEIFAATA</sequence>